<evidence type="ECO:0000313" key="1">
    <source>
        <dbReference type="EMBL" id="TFK38950.1"/>
    </source>
</evidence>
<evidence type="ECO:0000313" key="2">
    <source>
        <dbReference type="Proteomes" id="UP000308652"/>
    </source>
</evidence>
<dbReference type="EMBL" id="ML213601">
    <property type="protein sequence ID" value="TFK38950.1"/>
    <property type="molecule type" value="Genomic_DNA"/>
</dbReference>
<protein>
    <submittedName>
        <fullName evidence="1">Uncharacterized protein</fullName>
    </submittedName>
</protein>
<organism evidence="1 2">
    <name type="scientific">Crucibulum laeve</name>
    <dbReference type="NCBI Taxonomy" id="68775"/>
    <lineage>
        <taxon>Eukaryota</taxon>
        <taxon>Fungi</taxon>
        <taxon>Dikarya</taxon>
        <taxon>Basidiomycota</taxon>
        <taxon>Agaricomycotina</taxon>
        <taxon>Agaricomycetes</taxon>
        <taxon>Agaricomycetidae</taxon>
        <taxon>Agaricales</taxon>
        <taxon>Agaricineae</taxon>
        <taxon>Nidulariaceae</taxon>
        <taxon>Crucibulum</taxon>
    </lineage>
</organism>
<sequence length="104" mass="11569">KNASEHTLLPGTASVYIDGSFISSSHVPSVILDESFDCPLWYYPSPIPISNDDPSVRLAYHLRIKKVSQSGFYTKPMSSHNGSRCSTPQSTTLRLLIRSPFLRV</sequence>
<dbReference type="OrthoDB" id="10068793at2759"/>
<keyword evidence="2" id="KW-1185">Reference proteome</keyword>
<proteinExistence type="predicted"/>
<feature type="non-terminal residue" evidence="1">
    <location>
        <position position="1"/>
    </location>
</feature>
<gene>
    <name evidence="1" type="ORF">BDQ12DRAFT_745588</name>
</gene>
<name>A0A5C3M183_9AGAR</name>
<dbReference type="Proteomes" id="UP000308652">
    <property type="component" value="Unassembled WGS sequence"/>
</dbReference>
<dbReference type="STRING" id="68775.A0A5C3M183"/>
<accession>A0A5C3M183</accession>
<reference evidence="1 2" key="1">
    <citation type="journal article" date="2019" name="Nat. Ecol. Evol.">
        <title>Megaphylogeny resolves global patterns of mushroom evolution.</title>
        <authorList>
            <person name="Varga T."/>
            <person name="Krizsan K."/>
            <person name="Foldi C."/>
            <person name="Dima B."/>
            <person name="Sanchez-Garcia M."/>
            <person name="Sanchez-Ramirez S."/>
            <person name="Szollosi G.J."/>
            <person name="Szarkandi J.G."/>
            <person name="Papp V."/>
            <person name="Albert L."/>
            <person name="Andreopoulos W."/>
            <person name="Angelini C."/>
            <person name="Antonin V."/>
            <person name="Barry K.W."/>
            <person name="Bougher N.L."/>
            <person name="Buchanan P."/>
            <person name="Buyck B."/>
            <person name="Bense V."/>
            <person name="Catcheside P."/>
            <person name="Chovatia M."/>
            <person name="Cooper J."/>
            <person name="Damon W."/>
            <person name="Desjardin D."/>
            <person name="Finy P."/>
            <person name="Geml J."/>
            <person name="Haridas S."/>
            <person name="Hughes K."/>
            <person name="Justo A."/>
            <person name="Karasinski D."/>
            <person name="Kautmanova I."/>
            <person name="Kiss B."/>
            <person name="Kocsube S."/>
            <person name="Kotiranta H."/>
            <person name="LaButti K.M."/>
            <person name="Lechner B.E."/>
            <person name="Liimatainen K."/>
            <person name="Lipzen A."/>
            <person name="Lukacs Z."/>
            <person name="Mihaltcheva S."/>
            <person name="Morgado L.N."/>
            <person name="Niskanen T."/>
            <person name="Noordeloos M.E."/>
            <person name="Ohm R.A."/>
            <person name="Ortiz-Santana B."/>
            <person name="Ovrebo C."/>
            <person name="Racz N."/>
            <person name="Riley R."/>
            <person name="Savchenko A."/>
            <person name="Shiryaev A."/>
            <person name="Soop K."/>
            <person name="Spirin V."/>
            <person name="Szebenyi C."/>
            <person name="Tomsovsky M."/>
            <person name="Tulloss R.E."/>
            <person name="Uehling J."/>
            <person name="Grigoriev I.V."/>
            <person name="Vagvolgyi C."/>
            <person name="Papp T."/>
            <person name="Martin F.M."/>
            <person name="Miettinen O."/>
            <person name="Hibbett D.S."/>
            <person name="Nagy L.G."/>
        </authorList>
    </citation>
    <scope>NUCLEOTIDE SEQUENCE [LARGE SCALE GENOMIC DNA]</scope>
    <source>
        <strain evidence="1 2">CBS 166.37</strain>
    </source>
</reference>
<dbReference type="AlphaFoldDB" id="A0A5C3M183"/>